<gene>
    <name evidence="1" type="ORF">BS47DRAFT_1388173</name>
</gene>
<dbReference type="AlphaFoldDB" id="A0A9P6E1I4"/>
<dbReference type="PANTHER" id="PTHR10362">
    <property type="entry name" value="HISTIDINE AMMONIA-LYASE"/>
    <property type="match status" value="1"/>
</dbReference>
<name>A0A9P6E1I4_9AGAM</name>
<keyword evidence="2" id="KW-1185">Reference proteome</keyword>
<protein>
    <submittedName>
        <fullName evidence="1">Uncharacterized protein</fullName>
    </submittedName>
</protein>
<comment type="caution">
    <text evidence="1">The sequence shown here is derived from an EMBL/GenBank/DDBJ whole genome shotgun (WGS) entry which is preliminary data.</text>
</comment>
<dbReference type="Proteomes" id="UP000886523">
    <property type="component" value="Unassembled WGS sequence"/>
</dbReference>
<dbReference type="EMBL" id="MU128918">
    <property type="protein sequence ID" value="KAF9519338.1"/>
    <property type="molecule type" value="Genomic_DNA"/>
</dbReference>
<evidence type="ECO:0000313" key="1">
    <source>
        <dbReference type="EMBL" id="KAF9519338.1"/>
    </source>
</evidence>
<sequence length="312" mass="34196">MAQGQMEVIKNIFGLLEEVRLADGTPLVGSRHGDARVQLKDNPLIDGESGHIHHGENLQAMAVTNPMEQTRLLLYRFGKLHFAQLTELLNPAFNNGVPPSLAASEPSVNYFGKGIDIAASAEMHNQSVKMFHGSLALISVRVTITSLEVLTMLISSYLYYVKREYDRGIQTILSDELVVHFDARLSTTSQTALTTEDAVPHLISAAAACMMPLVNSFLLHSSTSSGESISLPIADVVASIGAFRASFLKPSPFLGQTRLMYEFVCCTLGIKMHGYENLTLFEDGFRDVTVGDNVSIIYETRRNGKMPGDPFQ</sequence>
<proteinExistence type="predicted"/>
<dbReference type="SUPFAM" id="SSF48557">
    <property type="entry name" value="L-aspartase-like"/>
    <property type="match status" value="1"/>
</dbReference>
<organism evidence="1 2">
    <name type="scientific">Hydnum rufescens UP504</name>
    <dbReference type="NCBI Taxonomy" id="1448309"/>
    <lineage>
        <taxon>Eukaryota</taxon>
        <taxon>Fungi</taxon>
        <taxon>Dikarya</taxon>
        <taxon>Basidiomycota</taxon>
        <taxon>Agaricomycotina</taxon>
        <taxon>Agaricomycetes</taxon>
        <taxon>Cantharellales</taxon>
        <taxon>Hydnaceae</taxon>
        <taxon>Hydnum</taxon>
    </lineage>
</organism>
<dbReference type="GO" id="GO:0003824">
    <property type="term" value="F:catalytic activity"/>
    <property type="evidence" value="ECO:0007669"/>
    <property type="project" value="InterPro"/>
</dbReference>
<dbReference type="InterPro" id="IPR008948">
    <property type="entry name" value="L-Aspartase-like"/>
</dbReference>
<reference evidence="1" key="1">
    <citation type="journal article" date="2020" name="Nat. Commun.">
        <title>Large-scale genome sequencing of mycorrhizal fungi provides insights into the early evolution of symbiotic traits.</title>
        <authorList>
            <person name="Miyauchi S."/>
            <person name="Kiss E."/>
            <person name="Kuo A."/>
            <person name="Drula E."/>
            <person name="Kohler A."/>
            <person name="Sanchez-Garcia M."/>
            <person name="Morin E."/>
            <person name="Andreopoulos B."/>
            <person name="Barry K.W."/>
            <person name="Bonito G."/>
            <person name="Buee M."/>
            <person name="Carver A."/>
            <person name="Chen C."/>
            <person name="Cichocki N."/>
            <person name="Clum A."/>
            <person name="Culley D."/>
            <person name="Crous P.W."/>
            <person name="Fauchery L."/>
            <person name="Girlanda M."/>
            <person name="Hayes R.D."/>
            <person name="Keri Z."/>
            <person name="LaButti K."/>
            <person name="Lipzen A."/>
            <person name="Lombard V."/>
            <person name="Magnuson J."/>
            <person name="Maillard F."/>
            <person name="Murat C."/>
            <person name="Nolan M."/>
            <person name="Ohm R.A."/>
            <person name="Pangilinan J."/>
            <person name="Pereira M.F."/>
            <person name="Perotto S."/>
            <person name="Peter M."/>
            <person name="Pfister S."/>
            <person name="Riley R."/>
            <person name="Sitrit Y."/>
            <person name="Stielow J.B."/>
            <person name="Szollosi G."/>
            <person name="Zifcakova L."/>
            <person name="Stursova M."/>
            <person name="Spatafora J.W."/>
            <person name="Tedersoo L."/>
            <person name="Vaario L.M."/>
            <person name="Yamada A."/>
            <person name="Yan M."/>
            <person name="Wang P."/>
            <person name="Xu J."/>
            <person name="Bruns T."/>
            <person name="Baldrian P."/>
            <person name="Vilgalys R."/>
            <person name="Dunand C."/>
            <person name="Henrissat B."/>
            <person name="Grigoriev I.V."/>
            <person name="Hibbett D."/>
            <person name="Nagy L.G."/>
            <person name="Martin F.M."/>
        </authorList>
    </citation>
    <scope>NUCLEOTIDE SEQUENCE</scope>
    <source>
        <strain evidence="1">UP504</strain>
    </source>
</reference>
<dbReference type="InterPro" id="IPR001106">
    <property type="entry name" value="Aromatic_Lyase"/>
</dbReference>
<evidence type="ECO:0000313" key="2">
    <source>
        <dbReference type="Proteomes" id="UP000886523"/>
    </source>
</evidence>
<dbReference type="OrthoDB" id="10051290at2759"/>
<dbReference type="Pfam" id="PF00221">
    <property type="entry name" value="Lyase_aromatic"/>
    <property type="match status" value="1"/>
</dbReference>
<dbReference type="Gene3D" id="1.20.200.10">
    <property type="entry name" value="Fumarase/aspartase (Central domain)"/>
    <property type="match status" value="2"/>
</dbReference>
<accession>A0A9P6E1I4</accession>